<name>A0A7J7ITF5_BUGNE</name>
<accession>A0A7J7ITF5</accession>
<keyword evidence="9" id="KW-1185">Reference proteome</keyword>
<evidence type="ECO:0000256" key="5">
    <source>
        <dbReference type="ARBA" id="ARBA00022989"/>
    </source>
</evidence>
<feature type="transmembrane region" description="Helical" evidence="7">
    <location>
        <begin position="210"/>
        <end position="231"/>
    </location>
</feature>
<dbReference type="PANTHER" id="PTHR13353">
    <property type="entry name" value="TRANSMEMBRANE PROTEIN 19"/>
    <property type="match status" value="1"/>
</dbReference>
<keyword evidence="5 7" id="KW-1133">Transmembrane helix</keyword>
<evidence type="ECO:0000256" key="6">
    <source>
        <dbReference type="ARBA" id="ARBA00023136"/>
    </source>
</evidence>
<evidence type="ECO:0000313" key="9">
    <source>
        <dbReference type="Proteomes" id="UP000593567"/>
    </source>
</evidence>
<comment type="similarity">
    <text evidence="2">Belongs to the TMEM19 family.</text>
</comment>
<dbReference type="OrthoDB" id="30881at2759"/>
<comment type="caution">
    <text evidence="8">The sequence shown here is derived from an EMBL/GenBank/DDBJ whole genome shotgun (WGS) entry which is preliminary data.</text>
</comment>
<keyword evidence="4 7" id="KW-0812">Transmembrane</keyword>
<dbReference type="Pfam" id="PF01940">
    <property type="entry name" value="DUF92"/>
    <property type="match status" value="1"/>
</dbReference>
<evidence type="ECO:0000313" key="8">
    <source>
        <dbReference type="EMBL" id="KAF6017203.1"/>
    </source>
</evidence>
<feature type="transmembrane region" description="Helical" evidence="7">
    <location>
        <begin position="70"/>
        <end position="98"/>
    </location>
</feature>
<dbReference type="Proteomes" id="UP000593567">
    <property type="component" value="Unassembled WGS sequence"/>
</dbReference>
<evidence type="ECO:0000256" key="3">
    <source>
        <dbReference type="ARBA" id="ARBA00014258"/>
    </source>
</evidence>
<protein>
    <recommendedName>
        <fullName evidence="3">Transmembrane protein 19</fullName>
    </recommendedName>
</protein>
<sequence length="330" mass="35748">MKVGALVLLYIVTPLSLITWFICLVNYSHSEGSERGLYRPVGPFKFALSIILPSYLAYNGIRKKSLTTSGALAAMIIGWILCLVHYGFLVSLLTFYVVGSKATKFRISQKSQFDENADQHTARNCVQVLSNGGVATIFTLFYCLEDGCVETPIDFVKSYSASWWSVSVLGAISCSCGDTLASELGPVLPFSQPYLVTSFQRVPKGTNGGVSIAGTVASGLGGLIVGMSFYITLLLSVDTEHIASSAHQWPVIALCTLAGFIGSLIDSLIGSTFQYSGLAKGKYVVERPDPSVKDISGRAIFDNHAVNLISTIITSLIMPRIAFYIWWFLT</sequence>
<reference evidence="8" key="1">
    <citation type="submission" date="2020-06" db="EMBL/GenBank/DDBJ databases">
        <title>Draft genome of Bugula neritina, a colonial animal packing powerful symbionts and potential medicines.</title>
        <authorList>
            <person name="Rayko M."/>
        </authorList>
    </citation>
    <scope>NUCLEOTIDE SEQUENCE [LARGE SCALE GENOMIC DNA]</scope>
    <source>
        <strain evidence="8">Kwan_BN1</strain>
    </source>
</reference>
<evidence type="ECO:0000256" key="7">
    <source>
        <dbReference type="SAM" id="Phobius"/>
    </source>
</evidence>
<dbReference type="AlphaFoldDB" id="A0A7J7ITF5"/>
<dbReference type="EMBL" id="VXIV02003424">
    <property type="protein sequence ID" value="KAF6017203.1"/>
    <property type="molecule type" value="Genomic_DNA"/>
</dbReference>
<proteinExistence type="inferred from homology"/>
<organism evidence="8 9">
    <name type="scientific">Bugula neritina</name>
    <name type="common">Brown bryozoan</name>
    <name type="synonym">Sertularia neritina</name>
    <dbReference type="NCBI Taxonomy" id="10212"/>
    <lineage>
        <taxon>Eukaryota</taxon>
        <taxon>Metazoa</taxon>
        <taxon>Spiralia</taxon>
        <taxon>Lophotrochozoa</taxon>
        <taxon>Bryozoa</taxon>
        <taxon>Gymnolaemata</taxon>
        <taxon>Cheilostomatida</taxon>
        <taxon>Flustrina</taxon>
        <taxon>Buguloidea</taxon>
        <taxon>Bugulidae</taxon>
        <taxon>Bugula</taxon>
    </lineage>
</organism>
<feature type="transmembrane region" description="Helical" evidence="7">
    <location>
        <begin position="6"/>
        <end position="25"/>
    </location>
</feature>
<feature type="transmembrane region" description="Helical" evidence="7">
    <location>
        <begin position="305"/>
        <end position="329"/>
    </location>
</feature>
<comment type="subcellular location">
    <subcellularLocation>
        <location evidence="1">Membrane</location>
        <topology evidence="1">Multi-pass membrane protein</topology>
    </subcellularLocation>
</comment>
<gene>
    <name evidence="8" type="ORF">EB796_024495</name>
</gene>
<feature type="transmembrane region" description="Helical" evidence="7">
    <location>
        <begin position="251"/>
        <end position="273"/>
    </location>
</feature>
<evidence type="ECO:0000256" key="2">
    <source>
        <dbReference type="ARBA" id="ARBA00009012"/>
    </source>
</evidence>
<keyword evidence="6 7" id="KW-0472">Membrane</keyword>
<evidence type="ECO:0000256" key="1">
    <source>
        <dbReference type="ARBA" id="ARBA00004141"/>
    </source>
</evidence>
<evidence type="ECO:0000256" key="4">
    <source>
        <dbReference type="ARBA" id="ARBA00022692"/>
    </source>
</evidence>
<dbReference type="PANTHER" id="PTHR13353:SF5">
    <property type="entry name" value="TRANSMEMBRANE PROTEIN 19"/>
    <property type="match status" value="1"/>
</dbReference>
<dbReference type="GO" id="GO:0016020">
    <property type="term" value="C:membrane"/>
    <property type="evidence" value="ECO:0007669"/>
    <property type="project" value="UniProtKB-SubCell"/>
</dbReference>
<dbReference type="InterPro" id="IPR002794">
    <property type="entry name" value="DUF92_TMEM19"/>
</dbReference>
<feature type="transmembrane region" description="Helical" evidence="7">
    <location>
        <begin position="37"/>
        <end position="58"/>
    </location>
</feature>